<gene>
    <name evidence="2" type="ORF">UV68_C0011G0018</name>
</gene>
<sequence>MSDMKNLLAPIGNVPEGKSSGKLAEQRAEYVEMAAEEKALIVETELDKADAEVATDLEQVSAEIENLASSEGASFDLQQVINVWFERAEQKFAAGEVTRRAAVELNIDSAATYGTIPDKIVQMFINSAETKATGMAKLEVAKALDQATGVAGSISKDDNVKAAEIEEKATEILANWGKNASAIDFLFKRLFNKVLNRVLDYQTRLSMIGQDLAKKSVMLDRVSASLRARRDMVKKDLLQTCINGLALEAIIDDTRAELKSLEKELSNAKGADRGPLNELVKDQQAFLQILIKRLIDLKSFAVKEIGLYSIIGTIHASVAVIRADVEFTRTNLIAALGLQLGLVVDIVSALRIAKASQDVRRAEADASASVGVAADALQAAANSALLDVQTTMRSLEATIAAASRGIKNTRDNMDKVEVMQRETEVRLGQLVADLGNA</sequence>
<proteinExistence type="predicted"/>
<evidence type="ECO:0008006" key="4">
    <source>
        <dbReference type="Google" id="ProtNLM"/>
    </source>
</evidence>
<feature type="coiled-coil region" evidence="1">
    <location>
        <begin position="244"/>
        <end position="271"/>
    </location>
</feature>
<name>A0A0G1D9U0_9BACT</name>
<keyword evidence="1" id="KW-0175">Coiled coil</keyword>
<evidence type="ECO:0000313" key="2">
    <source>
        <dbReference type="EMBL" id="KKS94487.1"/>
    </source>
</evidence>
<comment type="caution">
    <text evidence="2">The sequence shown here is derived from an EMBL/GenBank/DDBJ whole genome shotgun (WGS) entry which is preliminary data.</text>
</comment>
<accession>A0A0G1D9U0</accession>
<organism evidence="2 3">
    <name type="scientific">Candidatus Collierbacteria bacterium GW2011_GWC2_43_12</name>
    <dbReference type="NCBI Taxonomy" id="1618390"/>
    <lineage>
        <taxon>Bacteria</taxon>
        <taxon>Candidatus Collieribacteriota</taxon>
    </lineage>
</organism>
<evidence type="ECO:0000256" key="1">
    <source>
        <dbReference type="SAM" id="Coils"/>
    </source>
</evidence>
<dbReference type="Proteomes" id="UP000033980">
    <property type="component" value="Unassembled WGS sequence"/>
</dbReference>
<evidence type="ECO:0000313" key="3">
    <source>
        <dbReference type="Proteomes" id="UP000033980"/>
    </source>
</evidence>
<reference evidence="2 3" key="1">
    <citation type="journal article" date="2015" name="Nature">
        <title>rRNA introns, odd ribosomes, and small enigmatic genomes across a large radiation of phyla.</title>
        <authorList>
            <person name="Brown C.T."/>
            <person name="Hug L.A."/>
            <person name="Thomas B.C."/>
            <person name="Sharon I."/>
            <person name="Castelle C.J."/>
            <person name="Singh A."/>
            <person name="Wilkins M.J."/>
            <person name="Williams K.H."/>
            <person name="Banfield J.F."/>
        </authorList>
    </citation>
    <scope>NUCLEOTIDE SEQUENCE [LARGE SCALE GENOMIC DNA]</scope>
</reference>
<dbReference type="EMBL" id="LCFK01000011">
    <property type="protein sequence ID" value="KKS94487.1"/>
    <property type="molecule type" value="Genomic_DNA"/>
</dbReference>
<protein>
    <recommendedName>
        <fullName evidence="4">Toxic anion resistance protein</fullName>
    </recommendedName>
</protein>
<dbReference type="AlphaFoldDB" id="A0A0G1D9U0"/>